<protein>
    <submittedName>
        <fullName evidence="1">Uncharacterized protein</fullName>
    </submittedName>
</protein>
<dbReference type="AlphaFoldDB" id="A0A438GT53"/>
<evidence type="ECO:0000313" key="2">
    <source>
        <dbReference type="Proteomes" id="UP000288805"/>
    </source>
</evidence>
<proteinExistence type="predicted"/>
<comment type="caution">
    <text evidence="1">The sequence shown here is derived from an EMBL/GenBank/DDBJ whole genome shotgun (WGS) entry which is preliminary data.</text>
</comment>
<dbReference type="Proteomes" id="UP000288805">
    <property type="component" value="Unassembled WGS sequence"/>
</dbReference>
<dbReference type="EMBL" id="QGNW01000351">
    <property type="protein sequence ID" value="RVW75377.1"/>
    <property type="molecule type" value="Genomic_DNA"/>
</dbReference>
<organism evidence="1 2">
    <name type="scientific">Vitis vinifera</name>
    <name type="common">Grape</name>
    <dbReference type="NCBI Taxonomy" id="29760"/>
    <lineage>
        <taxon>Eukaryota</taxon>
        <taxon>Viridiplantae</taxon>
        <taxon>Streptophyta</taxon>
        <taxon>Embryophyta</taxon>
        <taxon>Tracheophyta</taxon>
        <taxon>Spermatophyta</taxon>
        <taxon>Magnoliopsida</taxon>
        <taxon>eudicotyledons</taxon>
        <taxon>Gunneridae</taxon>
        <taxon>Pentapetalae</taxon>
        <taxon>rosids</taxon>
        <taxon>Vitales</taxon>
        <taxon>Vitaceae</taxon>
        <taxon>Viteae</taxon>
        <taxon>Vitis</taxon>
    </lineage>
</organism>
<sequence length="79" mass="8867">MDAVLHIFKRSICPGTHFSNHSLRSLLRRWTTYSGVRANTRCSKMTCEQPPSKSWLPDDSCPIGVSADSCPASAPWMRE</sequence>
<name>A0A438GT53_VITVI</name>
<evidence type="ECO:0000313" key="1">
    <source>
        <dbReference type="EMBL" id="RVW75377.1"/>
    </source>
</evidence>
<accession>A0A438GT53</accession>
<gene>
    <name evidence="1" type="ORF">CK203_052957</name>
</gene>
<reference evidence="1 2" key="1">
    <citation type="journal article" date="2018" name="PLoS Genet.">
        <title>Population sequencing reveals clonal diversity and ancestral inbreeding in the grapevine cultivar Chardonnay.</title>
        <authorList>
            <person name="Roach M.J."/>
            <person name="Johnson D.L."/>
            <person name="Bohlmann J."/>
            <person name="van Vuuren H.J."/>
            <person name="Jones S.J."/>
            <person name="Pretorius I.S."/>
            <person name="Schmidt S.A."/>
            <person name="Borneman A.R."/>
        </authorList>
    </citation>
    <scope>NUCLEOTIDE SEQUENCE [LARGE SCALE GENOMIC DNA]</scope>
    <source>
        <strain evidence="2">cv. Chardonnay</strain>
        <tissue evidence="1">Leaf</tissue>
    </source>
</reference>